<keyword evidence="7" id="KW-0472">Membrane</keyword>
<dbReference type="EMBL" id="QKWK01000006">
    <property type="protein sequence ID" value="TXT09079.1"/>
    <property type="molecule type" value="Genomic_DNA"/>
</dbReference>
<dbReference type="SUPFAM" id="SSF75615">
    <property type="entry name" value="Siroheme synthase middle domains-like"/>
    <property type="match status" value="1"/>
</dbReference>
<dbReference type="GO" id="GO:0043115">
    <property type="term" value="F:precorrin-2 dehydrogenase activity"/>
    <property type="evidence" value="ECO:0007669"/>
    <property type="project" value="UniProtKB-EC"/>
</dbReference>
<dbReference type="PANTHER" id="PTHR35330:SF1">
    <property type="entry name" value="SIROHEME BIOSYNTHESIS PROTEIN MET8"/>
    <property type="match status" value="1"/>
</dbReference>
<evidence type="ECO:0000313" key="10">
    <source>
        <dbReference type="EMBL" id="TXT09079.1"/>
    </source>
</evidence>
<feature type="domain" description="Siroheme biosynthesis protein Met8 C-terminal" evidence="8">
    <location>
        <begin position="246"/>
        <end position="316"/>
    </location>
</feature>
<dbReference type="OrthoDB" id="1721126at2759"/>
<dbReference type="PANTHER" id="PTHR35330">
    <property type="entry name" value="SIROHEME BIOSYNTHESIS PROTEIN MET8"/>
    <property type="match status" value="1"/>
</dbReference>
<evidence type="ECO:0000256" key="7">
    <source>
        <dbReference type="SAM" id="Phobius"/>
    </source>
</evidence>
<dbReference type="InterPro" id="IPR036291">
    <property type="entry name" value="NAD(P)-bd_dom_sf"/>
</dbReference>
<dbReference type="SUPFAM" id="SSF51735">
    <property type="entry name" value="NAD(P)-binding Rossmann-fold domains"/>
    <property type="match status" value="1"/>
</dbReference>
<evidence type="ECO:0000256" key="5">
    <source>
        <dbReference type="ARBA" id="ARBA00023244"/>
    </source>
</evidence>
<feature type="transmembrane region" description="Helical" evidence="7">
    <location>
        <begin position="341"/>
        <end position="364"/>
    </location>
</feature>
<comment type="catalytic activity">
    <reaction evidence="6">
        <text>precorrin-2 + NAD(+) = sirohydrochlorin + NADH + 2 H(+)</text>
        <dbReference type="Rhea" id="RHEA:15613"/>
        <dbReference type="ChEBI" id="CHEBI:15378"/>
        <dbReference type="ChEBI" id="CHEBI:57540"/>
        <dbReference type="ChEBI" id="CHEBI:57945"/>
        <dbReference type="ChEBI" id="CHEBI:58351"/>
        <dbReference type="ChEBI" id="CHEBI:58827"/>
        <dbReference type="EC" id="1.3.1.76"/>
    </reaction>
</comment>
<keyword evidence="5" id="KW-0627">Porphyrin biosynthesis</keyword>
<gene>
    <name evidence="10" type="ORF">VHUM_02553</name>
</gene>
<evidence type="ECO:0000313" key="11">
    <source>
        <dbReference type="Proteomes" id="UP000473826"/>
    </source>
</evidence>
<evidence type="ECO:0000256" key="2">
    <source>
        <dbReference type="ARBA" id="ARBA00012400"/>
    </source>
</evidence>
<dbReference type="AlphaFoldDB" id="A0A7D8YZ20"/>
<dbReference type="Proteomes" id="UP000473826">
    <property type="component" value="Unassembled WGS sequence"/>
</dbReference>
<dbReference type="GO" id="GO:0019354">
    <property type="term" value="P:siroheme biosynthetic process"/>
    <property type="evidence" value="ECO:0007669"/>
    <property type="project" value="UniProtKB-UniPathway"/>
</dbReference>
<dbReference type="InterPro" id="IPR028281">
    <property type="entry name" value="Sirohaem_synthase_central"/>
</dbReference>
<feature type="domain" description="Siroheme synthase central" evidence="9">
    <location>
        <begin position="217"/>
        <end position="242"/>
    </location>
</feature>
<evidence type="ECO:0000259" key="9">
    <source>
        <dbReference type="Pfam" id="PF14824"/>
    </source>
</evidence>
<dbReference type="EC" id="1.3.1.76" evidence="2"/>
<sequence length="366" mass="38670">MRGLIQIVRVDGSISSLRRLPSGYQIPPVLTTAATLSRSCFSSSSTHSHNVQARGGGCVHCRPKLTSQTPNASSPEPAYPVIERGASLLLAWRLEGRRVLLIGGGAVAASRLGFLLQSGAHVTIVSPGPLEASIAYRVATEPEYITWHDREYGTSEGENVSADDELPVGDYDMVLTAVDDVALSRAVCLAAREARTPVNVADVPPECDFYFGAQVRRGPLQAMVSTSGAGPKIAVIVRDLVADAIPDNVEDAIEGVGKLRAELRERAPGVGGELSKRRMRWMIGTCDAWTLAEMGAMKDAGVRKRLLDDGWDKHKILGPEAVGVGSLSARATKALHGAAGLWAAGAGGLVTGAALATLATLYFVRR</sequence>
<keyword evidence="7" id="KW-0812">Transmembrane</keyword>
<keyword evidence="3" id="KW-0560">Oxidoreductase</keyword>
<keyword evidence="11" id="KW-1185">Reference proteome</keyword>
<dbReference type="GO" id="GO:0004325">
    <property type="term" value="F:ferrochelatase activity"/>
    <property type="evidence" value="ECO:0007669"/>
    <property type="project" value="InterPro"/>
</dbReference>
<reference evidence="10 11" key="1">
    <citation type="journal article" date="2019" name="PLoS Genet.">
        <title>Convergent evolution of linked mating-type loci in basidiomycete fungi.</title>
        <authorList>
            <person name="Sun S."/>
            <person name="Coelho M.A."/>
            <person name="Heitman J."/>
            <person name="Nowrousian M."/>
        </authorList>
    </citation>
    <scope>NUCLEOTIDE SEQUENCE [LARGE SCALE GENOMIC DNA]</scope>
    <source>
        <strain evidence="10 11">CBS 4282</strain>
    </source>
</reference>
<comment type="caution">
    <text evidence="10">The sequence shown here is derived from an EMBL/GenBank/DDBJ whole genome shotgun (WGS) entry which is preliminary data.</text>
</comment>
<proteinExistence type="predicted"/>
<evidence type="ECO:0000256" key="6">
    <source>
        <dbReference type="ARBA" id="ARBA00047561"/>
    </source>
</evidence>
<comment type="pathway">
    <text evidence="1">Porphyrin-containing compound metabolism; siroheme biosynthesis; sirohydrochlorin from precorrin-2: step 1/1.</text>
</comment>
<dbReference type="InterPro" id="IPR006367">
    <property type="entry name" value="Sirohaem_synthase_N"/>
</dbReference>
<dbReference type="Pfam" id="PF13241">
    <property type="entry name" value="NAD_binding_7"/>
    <property type="match status" value="1"/>
</dbReference>
<dbReference type="Pfam" id="PF14824">
    <property type="entry name" value="Sirohm_synth_M"/>
    <property type="match status" value="1"/>
</dbReference>
<evidence type="ECO:0000256" key="1">
    <source>
        <dbReference type="ARBA" id="ARBA00005010"/>
    </source>
</evidence>
<name>A0A7D8YZ20_VANHU</name>
<dbReference type="Pfam" id="PF14823">
    <property type="entry name" value="Sirohm_synth_C"/>
    <property type="match status" value="1"/>
</dbReference>
<dbReference type="Gene3D" id="3.40.50.720">
    <property type="entry name" value="NAD(P)-binding Rossmann-like Domain"/>
    <property type="match status" value="1"/>
</dbReference>
<evidence type="ECO:0000256" key="4">
    <source>
        <dbReference type="ARBA" id="ARBA00023027"/>
    </source>
</evidence>
<dbReference type="InterPro" id="IPR028162">
    <property type="entry name" value="Met8_C"/>
</dbReference>
<accession>A0A7D8YZ20</accession>
<evidence type="ECO:0000256" key="3">
    <source>
        <dbReference type="ARBA" id="ARBA00023002"/>
    </source>
</evidence>
<dbReference type="UniPathway" id="UPA00262">
    <property type="reaction ID" value="UER00222"/>
</dbReference>
<evidence type="ECO:0000259" key="8">
    <source>
        <dbReference type="Pfam" id="PF14823"/>
    </source>
</evidence>
<keyword evidence="4" id="KW-0520">NAD</keyword>
<organism evidence="10 11">
    <name type="scientific">Vanrija humicola</name>
    <name type="common">Yeast</name>
    <name type="synonym">Cryptococcus humicola</name>
    <dbReference type="NCBI Taxonomy" id="5417"/>
    <lineage>
        <taxon>Eukaryota</taxon>
        <taxon>Fungi</taxon>
        <taxon>Dikarya</taxon>
        <taxon>Basidiomycota</taxon>
        <taxon>Agaricomycotina</taxon>
        <taxon>Tremellomycetes</taxon>
        <taxon>Trichosporonales</taxon>
        <taxon>Trichosporonaceae</taxon>
        <taxon>Vanrija</taxon>
    </lineage>
</organism>
<dbReference type="Gene3D" id="1.10.3280.10">
    <property type="entry name" value="Siroheme synthase, domain 3"/>
    <property type="match status" value="1"/>
</dbReference>
<dbReference type="NCBIfam" id="TIGR01470">
    <property type="entry name" value="cysG_Nterm"/>
    <property type="match status" value="1"/>
</dbReference>
<protein>
    <recommendedName>
        <fullName evidence="2">precorrin-2 dehydrogenase</fullName>
        <ecNumber evidence="2">1.3.1.76</ecNumber>
    </recommendedName>
</protein>
<keyword evidence="7" id="KW-1133">Transmembrane helix</keyword>
<dbReference type="InterPro" id="IPR028161">
    <property type="entry name" value="Met8-like"/>
</dbReference>